<evidence type="ECO:0008006" key="3">
    <source>
        <dbReference type="Google" id="ProtNLM"/>
    </source>
</evidence>
<accession>A0A126H955</accession>
<reference evidence="1 2" key="1">
    <citation type="journal article" date="2016" name="Sci. Rep.">
        <title>Comparative genomics and functional analysis of the 936 group of lactococcal Siphoviridae phages.</title>
        <authorList>
            <person name="Murphy J."/>
            <person name="Bottacini F."/>
            <person name="Mahony J."/>
            <person name="Kelleher P."/>
            <person name="Neve H."/>
            <person name="Zomer A."/>
            <person name="Nauta A."/>
            <person name="van Sinderen D."/>
        </authorList>
    </citation>
    <scope>NUCLEOTIDE SEQUENCE [LARGE SCALE GENOMIC DNA]</scope>
</reference>
<organism evidence="1 2">
    <name type="scientific">Lactococcus phage 936 group phage PhiA.16</name>
    <dbReference type="NCBI Taxonomy" id="1636724"/>
    <lineage>
        <taxon>Viruses</taxon>
        <taxon>Duplodnaviria</taxon>
        <taxon>Heunggongvirae</taxon>
        <taxon>Uroviricota</taxon>
        <taxon>Caudoviricetes</taxon>
        <taxon>Skunavirus</taxon>
        <taxon>Skunavirus A16</taxon>
    </lineage>
</organism>
<dbReference type="EMBL" id="KP793102">
    <property type="protein sequence ID" value="ALM63119.1"/>
    <property type="molecule type" value="Genomic_DNA"/>
</dbReference>
<evidence type="ECO:0000313" key="2">
    <source>
        <dbReference type="Proteomes" id="UP000242253"/>
    </source>
</evidence>
<name>A0A126H955_9CAUD</name>
<gene>
    <name evidence="1" type="ORF">PhiA16_29</name>
</gene>
<dbReference type="Pfam" id="PF11753">
    <property type="entry name" value="DUF3310"/>
    <property type="match status" value="1"/>
</dbReference>
<dbReference type="Proteomes" id="UP000242253">
    <property type="component" value="Segment"/>
</dbReference>
<dbReference type="InterPro" id="IPR021739">
    <property type="entry name" value="SaV-like"/>
</dbReference>
<proteinExistence type="predicted"/>
<keyword evidence="2" id="KW-1185">Reference proteome</keyword>
<protein>
    <recommendedName>
        <fullName evidence="3">SaV protein</fullName>
    </recommendedName>
</protein>
<sequence>MNFKKNRHYTNEYGVELNEYLKHNFNYEELAGWYTMQVLKYLVRAGKKDGESYDKDYNKALDYANELANLSNENKLTYYTTEDIIGFAQDIADDFKQWKGEEDELFYICIPEPDDVNGWLAKGGGLGFFSDFPKGKRYKWTQEEIDKHEVAKHLEYFKKKVEK</sequence>
<evidence type="ECO:0000313" key="1">
    <source>
        <dbReference type="EMBL" id="ALM63119.1"/>
    </source>
</evidence>